<keyword evidence="1" id="KW-0479">Metal-binding</keyword>
<dbReference type="EMBL" id="BQNB010020863">
    <property type="protein sequence ID" value="GJU00430.1"/>
    <property type="molecule type" value="Genomic_DNA"/>
</dbReference>
<dbReference type="GO" id="GO:0003964">
    <property type="term" value="F:RNA-directed DNA polymerase activity"/>
    <property type="evidence" value="ECO:0007669"/>
    <property type="project" value="UniProtKB-KW"/>
</dbReference>
<keyword evidence="4" id="KW-0695">RNA-directed DNA polymerase</keyword>
<dbReference type="Gene3D" id="4.10.60.10">
    <property type="entry name" value="Zinc finger, CCHC-type"/>
    <property type="match status" value="1"/>
</dbReference>
<evidence type="ECO:0000256" key="2">
    <source>
        <dbReference type="SAM" id="MobiDB-lite"/>
    </source>
</evidence>
<proteinExistence type="predicted"/>
<dbReference type="SUPFAM" id="SSF57756">
    <property type="entry name" value="Retrovirus zinc finger-like domains"/>
    <property type="match status" value="1"/>
</dbReference>
<feature type="domain" description="CCHC-type" evidence="3">
    <location>
        <begin position="159"/>
        <end position="175"/>
    </location>
</feature>
<keyword evidence="5" id="KW-1185">Reference proteome</keyword>
<comment type="caution">
    <text evidence="4">The sequence shown here is derived from an EMBL/GenBank/DDBJ whole genome shotgun (WGS) entry which is preliminary data.</text>
</comment>
<name>A0ABQ5IL90_9ASTR</name>
<evidence type="ECO:0000313" key="4">
    <source>
        <dbReference type="EMBL" id="GJU00430.1"/>
    </source>
</evidence>
<dbReference type="InterPro" id="IPR001878">
    <property type="entry name" value="Znf_CCHC"/>
</dbReference>
<evidence type="ECO:0000259" key="3">
    <source>
        <dbReference type="PROSITE" id="PS50158"/>
    </source>
</evidence>
<evidence type="ECO:0000256" key="1">
    <source>
        <dbReference type="PROSITE-ProRule" id="PRU00047"/>
    </source>
</evidence>
<dbReference type="InterPro" id="IPR036875">
    <property type="entry name" value="Znf_CCHC_sf"/>
</dbReference>
<dbReference type="Proteomes" id="UP001151760">
    <property type="component" value="Unassembled WGS sequence"/>
</dbReference>
<keyword evidence="1" id="KW-0863">Zinc-finger</keyword>
<organism evidence="4 5">
    <name type="scientific">Tanacetum coccineum</name>
    <dbReference type="NCBI Taxonomy" id="301880"/>
    <lineage>
        <taxon>Eukaryota</taxon>
        <taxon>Viridiplantae</taxon>
        <taxon>Streptophyta</taxon>
        <taxon>Embryophyta</taxon>
        <taxon>Tracheophyta</taxon>
        <taxon>Spermatophyta</taxon>
        <taxon>Magnoliopsida</taxon>
        <taxon>eudicotyledons</taxon>
        <taxon>Gunneridae</taxon>
        <taxon>Pentapetalae</taxon>
        <taxon>asterids</taxon>
        <taxon>campanulids</taxon>
        <taxon>Asterales</taxon>
        <taxon>Asteraceae</taxon>
        <taxon>Asteroideae</taxon>
        <taxon>Anthemideae</taxon>
        <taxon>Anthemidinae</taxon>
        <taxon>Tanacetum</taxon>
    </lineage>
</organism>
<sequence length="191" mass="21448">MPPKRTTTTLMSDAAIKALVARSVADLLAEHEANRSRNRNDNHDSGTGSRRTERATDLWNSHVKSVGHNVAYGISWKTLMKIMTDKYCLRGEIKKLEIEIWNLKLYDNSRNNQNQQQPFKKQNAARAYTAGPGEKKVYGGSKPLCPKCNYHHDGQCAPRCNNCKKVGHLARNCRSLAANANANNQRNSRAN</sequence>
<reference evidence="4" key="2">
    <citation type="submission" date="2022-01" db="EMBL/GenBank/DDBJ databases">
        <authorList>
            <person name="Yamashiro T."/>
            <person name="Shiraishi A."/>
            <person name="Satake H."/>
            <person name="Nakayama K."/>
        </authorList>
    </citation>
    <scope>NUCLEOTIDE SEQUENCE</scope>
</reference>
<keyword evidence="1" id="KW-0862">Zinc</keyword>
<keyword evidence="4" id="KW-0808">Transferase</keyword>
<feature type="region of interest" description="Disordered" evidence="2">
    <location>
        <begin position="31"/>
        <end position="53"/>
    </location>
</feature>
<dbReference type="PROSITE" id="PS50158">
    <property type="entry name" value="ZF_CCHC"/>
    <property type="match status" value="1"/>
</dbReference>
<dbReference type="SMART" id="SM00343">
    <property type="entry name" value="ZnF_C2HC"/>
    <property type="match status" value="1"/>
</dbReference>
<keyword evidence="4" id="KW-0548">Nucleotidyltransferase</keyword>
<gene>
    <name evidence="4" type="ORF">Tco_1110768</name>
</gene>
<reference evidence="4" key="1">
    <citation type="journal article" date="2022" name="Int. J. Mol. Sci.">
        <title>Draft Genome of Tanacetum Coccineum: Genomic Comparison of Closely Related Tanacetum-Family Plants.</title>
        <authorList>
            <person name="Yamashiro T."/>
            <person name="Shiraishi A."/>
            <person name="Nakayama K."/>
            <person name="Satake H."/>
        </authorList>
    </citation>
    <scope>NUCLEOTIDE SEQUENCE</scope>
</reference>
<protein>
    <submittedName>
        <fullName evidence="4">Reverse transcriptase domain-containing protein</fullName>
    </submittedName>
</protein>
<dbReference type="Pfam" id="PF00098">
    <property type="entry name" value="zf-CCHC"/>
    <property type="match status" value="1"/>
</dbReference>
<evidence type="ECO:0000313" key="5">
    <source>
        <dbReference type="Proteomes" id="UP001151760"/>
    </source>
</evidence>
<accession>A0ABQ5IL90</accession>